<dbReference type="AlphaFoldDB" id="A0A0D2XT20"/>
<gene>
    <name evidence="2" type="primary">28948872</name>
</gene>
<evidence type="ECO:0000313" key="2">
    <source>
        <dbReference type="EnsemblFungi" id="FOXG_07122P0"/>
    </source>
</evidence>
<evidence type="ECO:0000313" key="3">
    <source>
        <dbReference type="Proteomes" id="UP000002489"/>
    </source>
</evidence>
<dbReference type="STRING" id="426428.A0A0D2XT20"/>
<proteinExistence type="predicted"/>
<protein>
    <submittedName>
        <fullName evidence="2">Uncharacterized protein</fullName>
    </submittedName>
</protein>
<feature type="region of interest" description="Disordered" evidence="1">
    <location>
        <begin position="363"/>
        <end position="423"/>
    </location>
</feature>
<reference evidence="2" key="2">
    <citation type="submission" date="2025-08" db="UniProtKB">
        <authorList>
            <consortium name="EnsemblFungi"/>
        </authorList>
    </citation>
    <scope>IDENTIFICATION</scope>
    <source>
        <strain evidence="2">4287 / CBS 123668 / FGSC 9935 / NRRL 34936</strain>
    </source>
</reference>
<dbReference type="EnsemblFungi" id="FOXG_07122T0">
    <property type="protein sequence ID" value="FOXG_07122P0"/>
    <property type="gene ID" value="FOXG_07122"/>
</dbReference>
<dbReference type="Proteomes" id="UP000002489">
    <property type="component" value="Unassembled WGS sequence"/>
</dbReference>
<evidence type="ECO:0000256" key="1">
    <source>
        <dbReference type="SAM" id="MobiDB-lite"/>
    </source>
</evidence>
<accession>A0A0D2XT20</accession>
<dbReference type="VEuPathDB" id="FungiDB:FOXG_07122"/>
<reference evidence="3" key="1">
    <citation type="journal article" date="2012" name="Mol. Plant Microbe Interact.">
        <title>A highly conserved effector in Fusarium oxysporum is required for full virulence on Arabidopsis.</title>
        <authorList>
            <person name="Thatcher L.F."/>
            <person name="Gardiner D.M."/>
            <person name="Kazan K."/>
            <person name="Manners J."/>
        </authorList>
    </citation>
    <scope>NUCLEOTIDE SEQUENCE [LARGE SCALE GENOMIC DNA]</scope>
    <source>
        <strain evidence="3">Fo5176</strain>
    </source>
</reference>
<organism evidence="2 3">
    <name type="scientific">Fusarium oxysporum (strain Fo5176)</name>
    <name type="common">Fusarium vascular wilt</name>
    <dbReference type="NCBI Taxonomy" id="660025"/>
    <lineage>
        <taxon>Eukaryota</taxon>
        <taxon>Fungi</taxon>
        <taxon>Dikarya</taxon>
        <taxon>Ascomycota</taxon>
        <taxon>Pezizomycotina</taxon>
        <taxon>Sordariomycetes</taxon>
        <taxon>Hypocreomycetidae</taxon>
        <taxon>Hypocreales</taxon>
        <taxon>Nectriaceae</taxon>
        <taxon>Fusarium</taxon>
        <taxon>Fusarium oxysporum species complex</taxon>
    </lineage>
</organism>
<sequence length="423" mass="48584">MGGQPSIRWADDEEALFHMGEEVNIEKFTRTLRGQVAEAHKVLDRLFGGSWQQNVSGMIDMGRISDSMVRLGASQSFASNPKNSWLEPGPAKVMRLMEASIWDAARNRWKRQKVRIWLRDLRLFREILFILTHTWGGLPGRGPEVATLRHCDSWQLIRNVFVLDGQVMIVTDRDKMKAIRDNGRKVARFLPDPVGRMIVAYISWLIPAERVLRRECQLAEPRGDQLEYMWRDGGSRVWDTDRLSRKLARVMQAGTGVRIGVGRYRAITVEIGRRIRGLVMRQLDSQMEDEDEDDNIEVDPITGEPVDCGGSWNIVWDLQSTHGTRIARQHYAVHIGFPGKLQPEMIATFREISKLWHQFLEGSSAGEKDKEKKSKNAPKRKRESQVAEKQSCKRRKTVQEVAQEMEDDMTEGLRVLLGPKATW</sequence>
<name>A0A0D2XT20_FUSOF</name>